<sequence>MSNFKTDVKGSVVLLYKDDNLQKPVATVNSADDVEDMRGQIRDAVMAAYHIGVMEGFNEAKSEPLRDDPRVIKALQRATKAGREQHAAQLRALLNEGLN</sequence>
<keyword evidence="2" id="KW-1185">Reference proteome</keyword>
<evidence type="ECO:0000313" key="2">
    <source>
        <dbReference type="Proteomes" id="UP000224019"/>
    </source>
</evidence>
<dbReference type="EMBL" id="MF415410">
    <property type="protein sequence ID" value="ASW27237.1"/>
    <property type="molecule type" value="Genomic_DNA"/>
</dbReference>
<accession>A0A286MML1</accession>
<evidence type="ECO:0000313" key="1">
    <source>
        <dbReference type="EMBL" id="ASW27237.1"/>
    </source>
</evidence>
<gene>
    <name evidence="1" type="ORF">KPNN137_09</name>
</gene>
<protein>
    <submittedName>
        <fullName evidence="1">Uncharacterized protein</fullName>
    </submittedName>
</protein>
<reference evidence="1 2" key="1">
    <citation type="submission" date="2017-06" db="EMBL/GenBank/DDBJ databases">
        <title>Complete Genome Sequence of the Klebsiella phage YMC15/11/N137_KPN_BP.</title>
        <authorList>
            <person name="Jeon J."/>
            <person name="Yong D."/>
            <person name="Lee K."/>
        </authorList>
    </citation>
    <scope>NUCLEOTIDE SEQUENCE [LARGE SCALE GENOMIC DNA]</scope>
</reference>
<organism evidence="1 2">
    <name type="scientific">Klebsiella phage KPN N137</name>
    <dbReference type="NCBI Taxonomy" id="2024238"/>
    <lineage>
        <taxon>Viruses</taxon>
        <taxon>Duplodnaviria</taxon>
        <taxon>Heunggongvirae</taxon>
        <taxon>Uroviricota</taxon>
        <taxon>Caudoviricetes</taxon>
        <taxon>Casjensviridae</taxon>
        <taxon>Yonseivirus</taxon>
        <taxon>Yonseivirus N137</taxon>
    </lineage>
</organism>
<dbReference type="Proteomes" id="UP000224019">
    <property type="component" value="Segment"/>
</dbReference>
<name>A0A286MML1_9CAUD</name>
<proteinExistence type="predicted"/>